<feature type="non-terminal residue" evidence="1">
    <location>
        <position position="1"/>
    </location>
</feature>
<name>A0A5J4PSW4_9ZZZZ</name>
<comment type="caution">
    <text evidence="1">The sequence shown here is derived from an EMBL/GenBank/DDBJ whole genome shotgun (WGS) entry which is preliminary data.</text>
</comment>
<evidence type="ECO:0000313" key="1">
    <source>
        <dbReference type="EMBL" id="KAA6311654.1"/>
    </source>
</evidence>
<dbReference type="AlphaFoldDB" id="A0A5J4PSW4"/>
<reference evidence="1" key="1">
    <citation type="submission" date="2019-03" db="EMBL/GenBank/DDBJ databases">
        <title>Single cell metagenomics reveals metabolic interactions within the superorganism composed of flagellate Streblomastix strix and complex community of Bacteroidetes bacteria on its surface.</title>
        <authorList>
            <person name="Treitli S.C."/>
            <person name="Kolisko M."/>
            <person name="Husnik F."/>
            <person name="Keeling P."/>
            <person name="Hampl V."/>
        </authorList>
    </citation>
    <scope>NUCLEOTIDE SEQUENCE</scope>
    <source>
        <strain evidence="1">STM</strain>
    </source>
</reference>
<sequence>QEAEAPYLGYAAGKIKLADLSGPDGVPDGKITGDDRKVLGSFEPDFAGGFSTRFYYKNFDLSVVSFFKSGGYLVSTQHMSHSYLSTNNGRRNSIKVDYWTPEHPTGTYPQPGNQSTADQNDWGTTLGYFDASFLKIRTISLGYTFNKNLLSSWGCKSARLYLTCQNPFTLFSPYMDAGGLDPEATGIGPQGANSSMDGGLQARMLTIGANTPPTRNFLLGASLTF</sequence>
<gene>
    <name evidence="1" type="ORF">EZS27_037261</name>
</gene>
<keyword evidence="1" id="KW-0675">Receptor</keyword>
<accession>A0A5J4PSW4</accession>
<dbReference type="EMBL" id="SNRY01006843">
    <property type="protein sequence ID" value="KAA6311654.1"/>
    <property type="molecule type" value="Genomic_DNA"/>
</dbReference>
<protein>
    <submittedName>
        <fullName evidence="1">TonB-dependent receptor SusC</fullName>
    </submittedName>
</protein>
<proteinExistence type="predicted"/>
<organism evidence="1">
    <name type="scientific">termite gut metagenome</name>
    <dbReference type="NCBI Taxonomy" id="433724"/>
    <lineage>
        <taxon>unclassified sequences</taxon>
        <taxon>metagenomes</taxon>
        <taxon>organismal metagenomes</taxon>
    </lineage>
</organism>